<dbReference type="InterPro" id="IPR036859">
    <property type="entry name" value="CAP-Gly_dom_sf"/>
</dbReference>
<dbReference type="AlphaFoldDB" id="F2U9L0"/>
<organism evidence="6">
    <name type="scientific">Salpingoeca rosetta (strain ATCC 50818 / BSB-021)</name>
    <dbReference type="NCBI Taxonomy" id="946362"/>
    <lineage>
        <taxon>Eukaryota</taxon>
        <taxon>Choanoflagellata</taxon>
        <taxon>Craspedida</taxon>
        <taxon>Salpingoecidae</taxon>
        <taxon>Salpingoeca</taxon>
    </lineage>
</organism>
<dbReference type="Proteomes" id="UP000007799">
    <property type="component" value="Unassembled WGS sequence"/>
</dbReference>
<feature type="region of interest" description="Disordered" evidence="3">
    <location>
        <begin position="80"/>
        <end position="140"/>
    </location>
</feature>
<dbReference type="GO" id="GO:0051010">
    <property type="term" value="F:microtubule plus-end binding"/>
    <property type="evidence" value="ECO:0007669"/>
    <property type="project" value="TreeGrafter"/>
</dbReference>
<dbReference type="RefSeq" id="XP_004994068.1">
    <property type="nucleotide sequence ID" value="XM_004994011.1"/>
</dbReference>
<dbReference type="GO" id="GO:0031122">
    <property type="term" value="P:cytoplasmic microtubule organization"/>
    <property type="evidence" value="ECO:0007669"/>
    <property type="project" value="TreeGrafter"/>
</dbReference>
<evidence type="ECO:0000256" key="3">
    <source>
        <dbReference type="SAM" id="MobiDB-lite"/>
    </source>
</evidence>
<feature type="region of interest" description="Disordered" evidence="3">
    <location>
        <begin position="199"/>
        <end position="218"/>
    </location>
</feature>
<dbReference type="InterPro" id="IPR000938">
    <property type="entry name" value="CAP-Gly_domain"/>
</dbReference>
<dbReference type="InParanoid" id="F2U9L0"/>
<gene>
    <name evidence="5" type="ORF">PTSG_04748</name>
</gene>
<dbReference type="GO" id="GO:0035371">
    <property type="term" value="C:microtubule plus-end"/>
    <property type="evidence" value="ECO:0007669"/>
    <property type="project" value="TreeGrafter"/>
</dbReference>
<feature type="compositionally biased region" description="Basic residues" evidence="3">
    <location>
        <begin position="202"/>
        <end position="211"/>
    </location>
</feature>
<dbReference type="PANTHER" id="PTHR18916">
    <property type="entry name" value="DYNACTIN 1-RELATED MICROTUBULE-BINDING"/>
    <property type="match status" value="1"/>
</dbReference>
<evidence type="ECO:0000256" key="2">
    <source>
        <dbReference type="ARBA" id="ARBA00022490"/>
    </source>
</evidence>
<dbReference type="GO" id="GO:0005634">
    <property type="term" value="C:nucleus"/>
    <property type="evidence" value="ECO:0007669"/>
    <property type="project" value="TreeGrafter"/>
</dbReference>
<name>F2U9L0_SALR5</name>
<dbReference type="STRING" id="946362.F2U9L0"/>
<evidence type="ECO:0000256" key="1">
    <source>
        <dbReference type="ARBA" id="ARBA00004496"/>
    </source>
</evidence>
<evidence type="ECO:0000313" key="5">
    <source>
        <dbReference type="EMBL" id="EGD73037.1"/>
    </source>
</evidence>
<dbReference type="KEGG" id="sre:PTSG_04748"/>
<dbReference type="GO" id="GO:0005938">
    <property type="term" value="C:cell cortex"/>
    <property type="evidence" value="ECO:0007669"/>
    <property type="project" value="TreeGrafter"/>
</dbReference>
<dbReference type="SMART" id="SM01052">
    <property type="entry name" value="CAP_GLY"/>
    <property type="match status" value="1"/>
</dbReference>
<keyword evidence="2" id="KW-0963">Cytoplasm</keyword>
<feature type="domain" description="CAP-Gly" evidence="4">
    <location>
        <begin position="29"/>
        <end position="71"/>
    </location>
</feature>
<dbReference type="PROSITE" id="PS50245">
    <property type="entry name" value="CAP_GLY_2"/>
    <property type="match status" value="1"/>
</dbReference>
<dbReference type="SUPFAM" id="SSF74924">
    <property type="entry name" value="Cap-Gly domain"/>
    <property type="match status" value="1"/>
</dbReference>
<dbReference type="EMBL" id="GL832965">
    <property type="protein sequence ID" value="EGD73037.1"/>
    <property type="molecule type" value="Genomic_DNA"/>
</dbReference>
<dbReference type="OrthoDB" id="2130750at2759"/>
<dbReference type="PANTHER" id="PTHR18916:SF85">
    <property type="entry name" value="TUBULIN-FOLDING COFACTOR B"/>
    <property type="match status" value="1"/>
</dbReference>
<dbReference type="GeneID" id="16074646"/>
<protein>
    <recommendedName>
        <fullName evidence="4">CAP-Gly domain-containing protein</fullName>
    </recommendedName>
</protein>
<keyword evidence="6" id="KW-1185">Reference proteome</keyword>
<dbReference type="PROSITE" id="PS00845">
    <property type="entry name" value="CAP_GLY_1"/>
    <property type="match status" value="1"/>
</dbReference>
<comment type="subcellular location">
    <subcellularLocation>
        <location evidence="1">Cytoplasm</location>
    </subcellularLocation>
</comment>
<dbReference type="eggNOG" id="KOG0971">
    <property type="taxonomic scope" value="Eukaryota"/>
</dbReference>
<evidence type="ECO:0000259" key="4">
    <source>
        <dbReference type="PROSITE" id="PS50245"/>
    </source>
</evidence>
<reference evidence="5" key="1">
    <citation type="submission" date="2009-08" db="EMBL/GenBank/DDBJ databases">
        <title>Annotation of Salpingoeca rosetta.</title>
        <authorList>
            <consortium name="The Broad Institute Genome Sequencing Platform"/>
            <person name="Russ C."/>
            <person name="Cuomo C."/>
            <person name="Burger G."/>
            <person name="Gray M.W."/>
            <person name="Holland P.W.H."/>
            <person name="King N."/>
            <person name="Lang F.B.F."/>
            <person name="Roger A.J."/>
            <person name="Ruiz-Trillo I."/>
            <person name="Young S.K."/>
            <person name="Zeng Q."/>
            <person name="Gargeya S."/>
            <person name="Alvarado L."/>
            <person name="Berlin A."/>
            <person name="Chapman S.B."/>
            <person name="Chen Z."/>
            <person name="Freedman E."/>
            <person name="Gellesch M."/>
            <person name="Goldberg J."/>
            <person name="Griggs A."/>
            <person name="Gujja S."/>
            <person name="Heilman E."/>
            <person name="Heiman D."/>
            <person name="Howarth C."/>
            <person name="Mehta T."/>
            <person name="Neiman D."/>
            <person name="Pearson M."/>
            <person name="Roberts A."/>
            <person name="Saif S."/>
            <person name="Shea T."/>
            <person name="Shenoy N."/>
            <person name="Sisk P."/>
            <person name="Stolte C."/>
            <person name="Sykes S."/>
            <person name="White J."/>
            <person name="Yandava C."/>
            <person name="Haas B."/>
            <person name="Nusbaum C."/>
            <person name="Birren B."/>
        </authorList>
    </citation>
    <scope>NUCLEOTIDE SEQUENCE [LARGE SCALE GENOMIC DNA]</scope>
    <source>
        <strain evidence="5">ATCC 50818</strain>
    </source>
</reference>
<accession>F2U9L0</accession>
<dbReference type="Pfam" id="PF01302">
    <property type="entry name" value="CAP_GLY"/>
    <property type="match status" value="1"/>
</dbReference>
<proteinExistence type="predicted"/>
<evidence type="ECO:0000313" key="6">
    <source>
        <dbReference type="Proteomes" id="UP000007799"/>
    </source>
</evidence>
<sequence>MPVGVVGSQHVGRRVRVPGRGAGTLAFVGPTQFKEGTWCGVWLDEPAGKNDGSVAGHRYFKCPTRHGVFVQGKAITFLTDTGEDDPSAASSNGVDKPSRGGRAAGTDTGAAKAASRGSGSAKHRPAPSRERSPPAAKRPHCTTQVIRRLLHFPSGRHQHNRVRVAAATASLHAEPSHIGREHNHHHCFATYLDDNACSHSHNSSKTHHHSHNSSGDQRHSTCPAPTHCKCKCSSSHNCNDDDARNTRGHDRVQCWRTVLFIIATNSIINAVERACNATAASAPAPTQ</sequence>
<dbReference type="Gene3D" id="2.30.30.190">
    <property type="entry name" value="CAP Gly-rich-like domain"/>
    <property type="match status" value="1"/>
</dbReference>
<feature type="compositionally biased region" description="Low complexity" evidence="3">
    <location>
        <begin position="100"/>
        <end position="120"/>
    </location>
</feature>